<dbReference type="RefSeq" id="XP_011398531.1">
    <property type="nucleotide sequence ID" value="XM_011400229.1"/>
</dbReference>
<keyword evidence="2" id="KW-1185">Reference proteome</keyword>
<dbReference type="KEGG" id="apro:F751_2477"/>
<evidence type="ECO:0000313" key="2">
    <source>
        <dbReference type="Proteomes" id="UP000028924"/>
    </source>
</evidence>
<protein>
    <submittedName>
        <fullName evidence="1">Uncharacterized protein</fullName>
    </submittedName>
</protein>
<dbReference type="EMBL" id="KL662122">
    <property type="protein sequence ID" value="KFM25635.1"/>
    <property type="molecule type" value="Genomic_DNA"/>
</dbReference>
<evidence type="ECO:0000313" key="1">
    <source>
        <dbReference type="EMBL" id="KFM25635.1"/>
    </source>
</evidence>
<sequence>MSRKGPRTLLISSHVAPASMPSICSASWRVSCLPRRAAAPTLSAVTPDFWASGGLKGPWKGDSILYTLRDWIKTRVEHSVRCHLPGVQNLLTRAWRYACVAARNRTVAPATARLAKILAACRFE</sequence>
<dbReference type="GeneID" id="23613868"/>
<dbReference type="Proteomes" id="UP000028924">
    <property type="component" value="Unassembled WGS sequence"/>
</dbReference>
<accession>A0A087SIT1</accession>
<name>A0A087SIT1_AUXPR</name>
<gene>
    <name evidence="1" type="ORF">F751_2477</name>
</gene>
<organism evidence="1 2">
    <name type="scientific">Auxenochlorella protothecoides</name>
    <name type="common">Green microalga</name>
    <name type="synonym">Chlorella protothecoides</name>
    <dbReference type="NCBI Taxonomy" id="3075"/>
    <lineage>
        <taxon>Eukaryota</taxon>
        <taxon>Viridiplantae</taxon>
        <taxon>Chlorophyta</taxon>
        <taxon>core chlorophytes</taxon>
        <taxon>Trebouxiophyceae</taxon>
        <taxon>Chlorellales</taxon>
        <taxon>Chlorellaceae</taxon>
        <taxon>Auxenochlorella</taxon>
    </lineage>
</organism>
<proteinExistence type="predicted"/>
<dbReference type="AlphaFoldDB" id="A0A087SIT1"/>
<reference evidence="1 2" key="1">
    <citation type="journal article" date="2014" name="BMC Genomics">
        <title>Oil accumulation mechanisms of the oleaginous microalga Chlorella protothecoides revealed through its genome, transcriptomes, and proteomes.</title>
        <authorList>
            <person name="Gao C."/>
            <person name="Wang Y."/>
            <person name="Shen Y."/>
            <person name="Yan D."/>
            <person name="He X."/>
            <person name="Dai J."/>
            <person name="Wu Q."/>
        </authorList>
    </citation>
    <scope>NUCLEOTIDE SEQUENCE [LARGE SCALE GENOMIC DNA]</scope>
    <source>
        <strain evidence="1 2">0710</strain>
    </source>
</reference>